<dbReference type="RefSeq" id="WP_343891671.1">
    <property type="nucleotide sequence ID" value="NZ_BAAAEH010000047.1"/>
</dbReference>
<sequence length="234" mass="25451">MTDVDRQIARSNEFLERSRERALAQRRMRRQGTGLAKRAGLIVGADLTIVIAAIVVGWIMPLGMGGALLVGALLVAVTLLLAFVSLEAPVTPEKLVEVPLKALPLRTEQWLETQRPALPAPMQTLLDGIGVRLETLAPQLATLNEQEPAAAEVRKLVGEQLPELLKGYARVPQPLRGVERNGKTPDAQLAEGLQLIDREISEMSAQLAQGDLDSLATRGRFLEIKYRDDDAVSG</sequence>
<organism evidence="2 3">
    <name type="scientific">Sphingomonas oligophenolica</name>
    <dbReference type="NCBI Taxonomy" id="301154"/>
    <lineage>
        <taxon>Bacteria</taxon>
        <taxon>Pseudomonadati</taxon>
        <taxon>Pseudomonadota</taxon>
        <taxon>Alphaproteobacteria</taxon>
        <taxon>Sphingomonadales</taxon>
        <taxon>Sphingomonadaceae</taxon>
        <taxon>Sphingomonas</taxon>
    </lineage>
</organism>
<feature type="transmembrane region" description="Helical" evidence="1">
    <location>
        <begin position="35"/>
        <end position="60"/>
    </location>
</feature>
<keyword evidence="1" id="KW-0812">Transmembrane</keyword>
<proteinExistence type="predicted"/>
<evidence type="ECO:0000313" key="2">
    <source>
        <dbReference type="EMBL" id="MEN2789012.1"/>
    </source>
</evidence>
<gene>
    <name evidence="2" type="ORF">ABC974_05190</name>
</gene>
<evidence type="ECO:0000256" key="1">
    <source>
        <dbReference type="SAM" id="Phobius"/>
    </source>
</evidence>
<keyword evidence="1" id="KW-0472">Membrane</keyword>
<accession>A0ABU9XZR0</accession>
<keyword evidence="1" id="KW-1133">Transmembrane helix</keyword>
<feature type="transmembrane region" description="Helical" evidence="1">
    <location>
        <begin position="66"/>
        <end position="86"/>
    </location>
</feature>
<keyword evidence="3" id="KW-1185">Reference proteome</keyword>
<name>A0ABU9XZR0_9SPHN</name>
<protein>
    <submittedName>
        <fullName evidence="2">Uncharacterized protein</fullName>
    </submittedName>
</protein>
<dbReference type="Proteomes" id="UP001419910">
    <property type="component" value="Unassembled WGS sequence"/>
</dbReference>
<evidence type="ECO:0000313" key="3">
    <source>
        <dbReference type="Proteomes" id="UP001419910"/>
    </source>
</evidence>
<dbReference type="EMBL" id="JBDIME010000003">
    <property type="protein sequence ID" value="MEN2789012.1"/>
    <property type="molecule type" value="Genomic_DNA"/>
</dbReference>
<comment type="caution">
    <text evidence="2">The sequence shown here is derived from an EMBL/GenBank/DDBJ whole genome shotgun (WGS) entry which is preliminary data.</text>
</comment>
<reference evidence="2 3" key="1">
    <citation type="submission" date="2024-05" db="EMBL/GenBank/DDBJ databases">
        <authorList>
            <person name="Liu Q."/>
            <person name="Xin Y.-H."/>
        </authorList>
    </citation>
    <scope>NUCLEOTIDE SEQUENCE [LARGE SCALE GENOMIC DNA]</scope>
    <source>
        <strain evidence="2 3">CGMCC 1.10181</strain>
    </source>
</reference>